<name>A0A8T0BWI4_SILME</name>
<evidence type="ECO:0000256" key="4">
    <source>
        <dbReference type="SAM" id="Phobius"/>
    </source>
</evidence>
<dbReference type="AlphaFoldDB" id="A0A8T0BWI4"/>
<evidence type="ECO:0000256" key="1">
    <source>
        <dbReference type="ARBA" id="ARBA00003998"/>
    </source>
</evidence>
<feature type="transmembrane region" description="Helical" evidence="4">
    <location>
        <begin position="226"/>
        <end position="246"/>
    </location>
</feature>
<keyword evidence="4" id="KW-0812">Transmembrane</keyword>
<evidence type="ECO:0000256" key="3">
    <source>
        <dbReference type="ARBA" id="ARBA00014595"/>
    </source>
</evidence>
<accession>A0A8T0BWI4</accession>
<keyword evidence="4" id="KW-0472">Membrane</keyword>
<organism evidence="5 6">
    <name type="scientific">Silurus meridionalis</name>
    <name type="common">Southern catfish</name>
    <name type="synonym">Silurus soldatovi meridionalis</name>
    <dbReference type="NCBI Taxonomy" id="175797"/>
    <lineage>
        <taxon>Eukaryota</taxon>
        <taxon>Metazoa</taxon>
        <taxon>Chordata</taxon>
        <taxon>Craniata</taxon>
        <taxon>Vertebrata</taxon>
        <taxon>Euteleostomi</taxon>
        <taxon>Actinopterygii</taxon>
        <taxon>Neopterygii</taxon>
        <taxon>Teleostei</taxon>
        <taxon>Ostariophysi</taxon>
        <taxon>Siluriformes</taxon>
        <taxon>Siluridae</taxon>
        <taxon>Silurus</taxon>
    </lineage>
</organism>
<keyword evidence="6" id="KW-1185">Reference proteome</keyword>
<dbReference type="Proteomes" id="UP000606274">
    <property type="component" value="Unassembled WGS sequence"/>
</dbReference>
<comment type="function">
    <text evidence="1">Plays a role in the early steps of cytochrome c oxidase subunit II (MT-CO2/COX2) maturation and is required for the stabilization of COX20 and the newly synthesized MT-CO2/COX2 protein.</text>
</comment>
<comment type="caution">
    <text evidence="5">The sequence shown here is derived from an EMBL/GenBank/DDBJ whole genome shotgun (WGS) entry which is preliminary data.</text>
</comment>
<evidence type="ECO:0000256" key="2">
    <source>
        <dbReference type="ARBA" id="ARBA00005794"/>
    </source>
</evidence>
<dbReference type="GO" id="GO:0016020">
    <property type="term" value="C:membrane"/>
    <property type="evidence" value="ECO:0007669"/>
    <property type="project" value="TreeGrafter"/>
</dbReference>
<proteinExistence type="inferred from homology"/>
<dbReference type="EMBL" id="JABFDY010000003">
    <property type="protein sequence ID" value="KAF7709846.1"/>
    <property type="molecule type" value="Genomic_DNA"/>
</dbReference>
<feature type="transmembrane region" description="Helical" evidence="4">
    <location>
        <begin position="20"/>
        <end position="40"/>
    </location>
</feature>
<dbReference type="PANTHER" id="PTHR21824">
    <property type="entry name" value="TRANSMEMBRANE PROTEIN 177"/>
    <property type="match status" value="1"/>
</dbReference>
<reference evidence="5" key="1">
    <citation type="submission" date="2020-08" db="EMBL/GenBank/DDBJ databases">
        <title>Chromosome-level assembly of Southern catfish (Silurus meridionalis) provides insights into visual adaptation to the nocturnal and benthic lifestyles.</title>
        <authorList>
            <person name="Zhang Y."/>
            <person name="Wang D."/>
            <person name="Peng Z."/>
        </authorList>
    </citation>
    <scope>NUCLEOTIDE SEQUENCE</scope>
    <source>
        <strain evidence="5">SWU-2019-XX</strain>
        <tissue evidence="5">Muscle</tissue>
    </source>
</reference>
<evidence type="ECO:0000313" key="6">
    <source>
        <dbReference type="Proteomes" id="UP000606274"/>
    </source>
</evidence>
<sequence length="367" mass="40229">MIPSSVVASYNRRKTDAKSVTLYGSRLLLWCSCELSLWMFSTYSVLGKAHITTKTEAMASHFLKFSVLVQKYRTPLFVAGCSVVFAADIFYHVFPETTYRKLYQAWSKGAPTTLSEKLEEVFVQVLKDSAVGSPGSYTAFAAYGFHPVGAGIPWLPSGAHIGIPSNFNSTPDEPSGITNRTILINGKEVDWDSETGSTLRNALVVSEDAQKFAVAREVARLKCAGPILHAAVAPTCLAGAWIYSVALKQIFGLFARSVILRAGVNALALGLGAVSYFLASDTVNQRLEFYSDRRAASLSKSYAKGGVEFYEKILLRNQTLRLLMGQKGAEMYTPSGNLFPASLMSMKHAPYTARRDRILSLLKDEKE</sequence>
<keyword evidence="4" id="KW-1133">Transmembrane helix</keyword>
<feature type="transmembrane region" description="Helical" evidence="4">
    <location>
        <begin position="258"/>
        <end position="279"/>
    </location>
</feature>
<comment type="similarity">
    <text evidence="2">Belongs to the TMEM177 family.</text>
</comment>
<evidence type="ECO:0000313" key="5">
    <source>
        <dbReference type="EMBL" id="KAF7709846.1"/>
    </source>
</evidence>
<feature type="transmembrane region" description="Helical" evidence="4">
    <location>
        <begin position="76"/>
        <end position="94"/>
    </location>
</feature>
<gene>
    <name evidence="5" type="ORF">HF521_016696</name>
</gene>
<protein>
    <recommendedName>
        <fullName evidence="3">Transmembrane protein 177</fullName>
    </recommendedName>
</protein>
<dbReference type="PANTHER" id="PTHR21824:SF4">
    <property type="entry name" value="TRANSMEMBRANE PROTEIN 177"/>
    <property type="match status" value="1"/>
</dbReference>
<dbReference type="InterPro" id="IPR026620">
    <property type="entry name" value="TMEM177"/>
</dbReference>